<dbReference type="InterPro" id="IPR003591">
    <property type="entry name" value="Leu-rich_rpt_typical-subtyp"/>
</dbReference>
<reference evidence="4 5" key="1">
    <citation type="submission" date="2024-01" db="EMBL/GenBank/DDBJ databases">
        <title>Genome assemblies of Stephania.</title>
        <authorList>
            <person name="Yang L."/>
        </authorList>
    </citation>
    <scope>NUCLEOTIDE SEQUENCE [LARGE SCALE GENOMIC DNA]</scope>
    <source>
        <strain evidence="4">JXDWG</strain>
        <tissue evidence="4">Leaf</tissue>
    </source>
</reference>
<sequence>MMVHEPQMRMETLRNNSSNKRKSSYRERRSSNIEIEKVEEVDFSGMALYSLPTTPNLMNIHKLDLSNNNLESIPESLTARMLSLVVLDVHSNQLKSLPNSIGCLSKLKTLNFSNNLLRSLPKTIENCRSLEELNGNFNQLRQLPDTIGFELLNLQRLYVNSNKLALLPYSISHLTNLRILDVRLNCLRSLPDDLENLINLEILNVSQNFQYLVSIPYSVGLLMSLVELDVSYNKITTLPESIGCLRKLNKLSVEGNPLVSPPLDVVEQSLQAVKEYLSEKMNGGHNNKSQVAPKKPSWLGKLVKCGTFNGPIGGDGPRDERGAFSASDYRSIDGLASPKYMGMFSPKRLFSPKSYFAR</sequence>
<proteinExistence type="predicted"/>
<evidence type="ECO:0000313" key="5">
    <source>
        <dbReference type="Proteomes" id="UP001419268"/>
    </source>
</evidence>
<dbReference type="PANTHER" id="PTHR48051">
    <property type="match status" value="1"/>
</dbReference>
<evidence type="ECO:0000256" key="2">
    <source>
        <dbReference type="ARBA" id="ARBA00022737"/>
    </source>
</evidence>
<dbReference type="PROSITE" id="PS51450">
    <property type="entry name" value="LRR"/>
    <property type="match status" value="4"/>
</dbReference>
<dbReference type="EMBL" id="JBBNAG010000010">
    <property type="protein sequence ID" value="KAK9099809.1"/>
    <property type="molecule type" value="Genomic_DNA"/>
</dbReference>
<keyword evidence="2" id="KW-0677">Repeat</keyword>
<comment type="caution">
    <text evidence="4">The sequence shown here is derived from an EMBL/GenBank/DDBJ whole genome shotgun (WGS) entry which is preliminary data.</text>
</comment>
<dbReference type="PANTHER" id="PTHR48051:SF1">
    <property type="entry name" value="RAS SUPPRESSOR PROTEIN 1"/>
    <property type="match status" value="1"/>
</dbReference>
<feature type="region of interest" description="Disordered" evidence="3">
    <location>
        <begin position="1"/>
        <end position="30"/>
    </location>
</feature>
<dbReference type="GO" id="GO:0005737">
    <property type="term" value="C:cytoplasm"/>
    <property type="evidence" value="ECO:0007669"/>
    <property type="project" value="TreeGrafter"/>
</dbReference>
<evidence type="ECO:0000256" key="1">
    <source>
        <dbReference type="ARBA" id="ARBA00022614"/>
    </source>
</evidence>
<dbReference type="Proteomes" id="UP001419268">
    <property type="component" value="Unassembled WGS sequence"/>
</dbReference>
<dbReference type="SMART" id="SM00364">
    <property type="entry name" value="LRR_BAC"/>
    <property type="match status" value="7"/>
</dbReference>
<keyword evidence="1" id="KW-0433">Leucine-rich repeat</keyword>
<protein>
    <submittedName>
        <fullName evidence="4">Uncharacterized protein</fullName>
    </submittedName>
</protein>
<dbReference type="SMART" id="SM00369">
    <property type="entry name" value="LRR_TYP"/>
    <property type="match status" value="7"/>
</dbReference>
<dbReference type="SUPFAM" id="SSF52058">
    <property type="entry name" value="L domain-like"/>
    <property type="match status" value="1"/>
</dbReference>
<dbReference type="InterPro" id="IPR032675">
    <property type="entry name" value="LRR_dom_sf"/>
</dbReference>
<dbReference type="Pfam" id="PF00560">
    <property type="entry name" value="LRR_1"/>
    <property type="match status" value="1"/>
</dbReference>
<dbReference type="AlphaFoldDB" id="A0AAP0HX38"/>
<organism evidence="4 5">
    <name type="scientific">Stephania cephalantha</name>
    <dbReference type="NCBI Taxonomy" id="152367"/>
    <lineage>
        <taxon>Eukaryota</taxon>
        <taxon>Viridiplantae</taxon>
        <taxon>Streptophyta</taxon>
        <taxon>Embryophyta</taxon>
        <taxon>Tracheophyta</taxon>
        <taxon>Spermatophyta</taxon>
        <taxon>Magnoliopsida</taxon>
        <taxon>Ranunculales</taxon>
        <taxon>Menispermaceae</taxon>
        <taxon>Menispermoideae</taxon>
        <taxon>Cissampelideae</taxon>
        <taxon>Stephania</taxon>
    </lineage>
</organism>
<keyword evidence="5" id="KW-1185">Reference proteome</keyword>
<evidence type="ECO:0000256" key="3">
    <source>
        <dbReference type="SAM" id="MobiDB-lite"/>
    </source>
</evidence>
<evidence type="ECO:0000313" key="4">
    <source>
        <dbReference type="EMBL" id="KAK9099809.1"/>
    </source>
</evidence>
<name>A0AAP0HX38_9MAGN</name>
<dbReference type="InterPro" id="IPR050216">
    <property type="entry name" value="LRR_domain-containing"/>
</dbReference>
<gene>
    <name evidence="4" type="ORF">Scep_023239</name>
</gene>
<dbReference type="Pfam" id="PF13855">
    <property type="entry name" value="LRR_8"/>
    <property type="match status" value="1"/>
</dbReference>
<dbReference type="Gene3D" id="3.80.10.10">
    <property type="entry name" value="Ribonuclease Inhibitor"/>
    <property type="match status" value="1"/>
</dbReference>
<accession>A0AAP0HX38</accession>
<dbReference type="InterPro" id="IPR001611">
    <property type="entry name" value="Leu-rich_rpt"/>
</dbReference>
<feature type="compositionally biased region" description="Basic and acidic residues" evidence="3">
    <location>
        <begin position="1"/>
        <end position="12"/>
    </location>
</feature>